<dbReference type="InterPro" id="IPR018764">
    <property type="entry name" value="RskA_C"/>
</dbReference>
<reference evidence="3" key="1">
    <citation type="submission" date="2020-08" db="EMBL/GenBank/DDBJ databases">
        <title>Ramlibacter sp. USB13 16S ribosomal RNA gene genome sequencing and assembly.</title>
        <authorList>
            <person name="Kang M."/>
        </authorList>
    </citation>
    <scope>NUCLEOTIDE SEQUENCE</scope>
    <source>
        <strain evidence="3">USB13</strain>
    </source>
</reference>
<protein>
    <submittedName>
        <fullName evidence="3">Anti-sigma factor</fullName>
    </submittedName>
</protein>
<keyword evidence="4" id="KW-1185">Reference proteome</keyword>
<evidence type="ECO:0000256" key="1">
    <source>
        <dbReference type="SAM" id="Phobius"/>
    </source>
</evidence>
<dbReference type="InterPro" id="IPR051474">
    <property type="entry name" value="Anti-sigma-K/W_factor"/>
</dbReference>
<feature type="transmembrane region" description="Helical" evidence="1">
    <location>
        <begin position="87"/>
        <end position="112"/>
    </location>
</feature>
<dbReference type="PANTHER" id="PTHR37461:SF1">
    <property type="entry name" value="ANTI-SIGMA-K FACTOR RSKA"/>
    <property type="match status" value="1"/>
</dbReference>
<dbReference type="AlphaFoldDB" id="A0A923MKQ0"/>
<dbReference type="EMBL" id="JACORT010000001">
    <property type="protein sequence ID" value="MBC5781397.1"/>
    <property type="molecule type" value="Genomic_DNA"/>
</dbReference>
<dbReference type="PANTHER" id="PTHR37461">
    <property type="entry name" value="ANTI-SIGMA-K FACTOR RSKA"/>
    <property type="match status" value="1"/>
</dbReference>
<dbReference type="Proteomes" id="UP000608513">
    <property type="component" value="Unassembled WGS sequence"/>
</dbReference>
<evidence type="ECO:0000313" key="3">
    <source>
        <dbReference type="EMBL" id="MBC5781397.1"/>
    </source>
</evidence>
<comment type="caution">
    <text evidence="3">The sequence shown here is derived from an EMBL/GenBank/DDBJ whole genome shotgun (WGS) entry which is preliminary data.</text>
</comment>
<gene>
    <name evidence="3" type="ORF">H8N03_00490</name>
</gene>
<accession>A0A923MKQ0</accession>
<dbReference type="RefSeq" id="WP_187074161.1">
    <property type="nucleotide sequence ID" value="NZ_JACORT010000001.1"/>
</dbReference>
<organism evidence="3 4">
    <name type="scientific">Ramlibacter cellulosilyticus</name>
    <dbReference type="NCBI Taxonomy" id="2764187"/>
    <lineage>
        <taxon>Bacteria</taxon>
        <taxon>Pseudomonadati</taxon>
        <taxon>Pseudomonadota</taxon>
        <taxon>Betaproteobacteria</taxon>
        <taxon>Burkholderiales</taxon>
        <taxon>Comamonadaceae</taxon>
        <taxon>Ramlibacter</taxon>
    </lineage>
</organism>
<dbReference type="GO" id="GO:0006417">
    <property type="term" value="P:regulation of translation"/>
    <property type="evidence" value="ECO:0007669"/>
    <property type="project" value="TreeGrafter"/>
</dbReference>
<name>A0A923MKQ0_9BURK</name>
<dbReference type="GO" id="GO:0005886">
    <property type="term" value="C:plasma membrane"/>
    <property type="evidence" value="ECO:0007669"/>
    <property type="project" value="InterPro"/>
</dbReference>
<feature type="domain" description="Anti-sigma K factor RskA C-terminal" evidence="2">
    <location>
        <begin position="104"/>
        <end position="228"/>
    </location>
</feature>
<proteinExistence type="predicted"/>
<evidence type="ECO:0000313" key="4">
    <source>
        <dbReference type="Proteomes" id="UP000608513"/>
    </source>
</evidence>
<sequence length="241" mass="26133">MRYAQPELVDRLAAAYVLGTLSQRARRRFERLHRDRADVQLAVGGWEARLNRLAASVPPVPPPHRVWQGIAQHTRPRSASGQQRARWWMPAGVGALGVLAGGTLAAALLFALPSLLFTPDQVAMRMGQKLPQSYVGLLTDAQGNAKLLVSSLRHGRTMTLKVLGPIAEPAAGRLVLWAVPADGAPFMLGTIPMRGSETHEMPDTSEKLLSRVSRLVVTAETEPNPTTPSVTLFTGTCAKLW</sequence>
<keyword evidence="1" id="KW-0812">Transmembrane</keyword>
<evidence type="ECO:0000259" key="2">
    <source>
        <dbReference type="Pfam" id="PF10099"/>
    </source>
</evidence>
<dbReference type="Pfam" id="PF10099">
    <property type="entry name" value="RskA_C"/>
    <property type="match status" value="1"/>
</dbReference>
<keyword evidence="1" id="KW-0472">Membrane</keyword>
<keyword evidence="1" id="KW-1133">Transmembrane helix</keyword>
<dbReference type="GO" id="GO:0016989">
    <property type="term" value="F:sigma factor antagonist activity"/>
    <property type="evidence" value="ECO:0007669"/>
    <property type="project" value="TreeGrafter"/>
</dbReference>